<dbReference type="SUPFAM" id="SSF46785">
    <property type="entry name" value="Winged helix' DNA-binding domain"/>
    <property type="match status" value="1"/>
</dbReference>
<evidence type="ECO:0000256" key="2">
    <source>
        <dbReference type="ARBA" id="ARBA00023015"/>
    </source>
</evidence>
<accession>A0A542ZF15</accession>
<dbReference type="GO" id="GO:0003677">
    <property type="term" value="F:DNA binding"/>
    <property type="evidence" value="ECO:0007669"/>
    <property type="project" value="UniProtKB-KW"/>
</dbReference>
<gene>
    <name evidence="5" type="ORF">FB474_0278</name>
</gene>
<dbReference type="InterPro" id="IPR036390">
    <property type="entry name" value="WH_DNA-bd_sf"/>
</dbReference>
<keyword evidence="2" id="KW-0805">Transcription regulation</keyword>
<sequence>MLAALAAAGRPMTAGEVHADLGSELAYTTVMTTLTRLHGKGVLAREQVGRAYAYRFVGDPEQVEASLAAHRMRRVLDAGTDRAGVLAHFVADLNPEDEQLLTELLRATDAEVDG</sequence>
<evidence type="ECO:0000256" key="1">
    <source>
        <dbReference type="ARBA" id="ARBA00011046"/>
    </source>
</evidence>
<dbReference type="Gene3D" id="1.10.10.10">
    <property type="entry name" value="Winged helix-like DNA-binding domain superfamily/Winged helix DNA-binding domain"/>
    <property type="match status" value="1"/>
</dbReference>
<organism evidence="5 6">
    <name type="scientific">Oryzihumus leptocrescens</name>
    <dbReference type="NCBI Taxonomy" id="297536"/>
    <lineage>
        <taxon>Bacteria</taxon>
        <taxon>Bacillati</taxon>
        <taxon>Actinomycetota</taxon>
        <taxon>Actinomycetes</taxon>
        <taxon>Micrococcales</taxon>
        <taxon>Intrasporangiaceae</taxon>
        <taxon>Oryzihumus</taxon>
    </lineage>
</organism>
<comment type="caution">
    <text evidence="5">The sequence shown here is derived from an EMBL/GenBank/DDBJ whole genome shotgun (WGS) entry which is preliminary data.</text>
</comment>
<dbReference type="GO" id="GO:0045892">
    <property type="term" value="P:negative regulation of DNA-templated transcription"/>
    <property type="evidence" value="ECO:0007669"/>
    <property type="project" value="InterPro"/>
</dbReference>
<evidence type="ECO:0000313" key="6">
    <source>
        <dbReference type="Proteomes" id="UP000319514"/>
    </source>
</evidence>
<keyword evidence="3" id="KW-0238">DNA-binding</keyword>
<evidence type="ECO:0000256" key="3">
    <source>
        <dbReference type="ARBA" id="ARBA00023125"/>
    </source>
</evidence>
<protein>
    <submittedName>
        <fullName evidence="5">Putative transcriptional regulator</fullName>
    </submittedName>
</protein>
<reference evidence="5 6" key="1">
    <citation type="submission" date="2019-06" db="EMBL/GenBank/DDBJ databases">
        <title>Sequencing the genomes of 1000 actinobacteria strains.</title>
        <authorList>
            <person name="Klenk H.-P."/>
        </authorList>
    </citation>
    <scope>NUCLEOTIDE SEQUENCE [LARGE SCALE GENOMIC DNA]</scope>
    <source>
        <strain evidence="5 6">DSM 18082</strain>
    </source>
</reference>
<keyword evidence="4" id="KW-0804">Transcription</keyword>
<dbReference type="EMBL" id="VFOQ01000001">
    <property type="protein sequence ID" value="TQL58935.1"/>
    <property type="molecule type" value="Genomic_DNA"/>
</dbReference>
<comment type="similarity">
    <text evidence="1">Belongs to the BlaI transcriptional regulatory family.</text>
</comment>
<dbReference type="InterPro" id="IPR036388">
    <property type="entry name" value="WH-like_DNA-bd_sf"/>
</dbReference>
<dbReference type="Proteomes" id="UP000319514">
    <property type="component" value="Unassembled WGS sequence"/>
</dbReference>
<evidence type="ECO:0000313" key="5">
    <source>
        <dbReference type="EMBL" id="TQL58935.1"/>
    </source>
</evidence>
<proteinExistence type="inferred from homology"/>
<evidence type="ECO:0000256" key="4">
    <source>
        <dbReference type="ARBA" id="ARBA00023163"/>
    </source>
</evidence>
<dbReference type="InterPro" id="IPR005650">
    <property type="entry name" value="BlaI_family"/>
</dbReference>
<dbReference type="AlphaFoldDB" id="A0A542ZF15"/>
<keyword evidence="6" id="KW-1185">Reference proteome</keyword>
<dbReference type="Pfam" id="PF03965">
    <property type="entry name" value="Penicillinase_R"/>
    <property type="match status" value="1"/>
</dbReference>
<name>A0A542ZF15_9MICO</name>